<accession>B4K023</accession>
<protein>
    <submittedName>
        <fullName evidence="2">GH19705</fullName>
    </submittedName>
</protein>
<feature type="compositionally biased region" description="Low complexity" evidence="1">
    <location>
        <begin position="111"/>
        <end position="131"/>
    </location>
</feature>
<dbReference type="AlphaFoldDB" id="B4K023"/>
<dbReference type="InParanoid" id="B4K023"/>
<proteinExistence type="predicted"/>
<name>B4K023_DROGR</name>
<dbReference type="PhylomeDB" id="B4K023"/>
<reference evidence="2 3" key="1">
    <citation type="journal article" date="2007" name="Nature">
        <title>Evolution of genes and genomes on the Drosophila phylogeny.</title>
        <authorList>
            <consortium name="Drosophila 12 Genomes Consortium"/>
            <person name="Clark A.G."/>
            <person name="Eisen M.B."/>
            <person name="Smith D.R."/>
            <person name="Bergman C.M."/>
            <person name="Oliver B."/>
            <person name="Markow T.A."/>
            <person name="Kaufman T.C."/>
            <person name="Kellis M."/>
            <person name="Gelbart W."/>
            <person name="Iyer V.N."/>
            <person name="Pollard D.A."/>
            <person name="Sackton T.B."/>
            <person name="Larracuente A.M."/>
            <person name="Singh N.D."/>
            <person name="Abad J.P."/>
            <person name="Abt D.N."/>
            <person name="Adryan B."/>
            <person name="Aguade M."/>
            <person name="Akashi H."/>
            <person name="Anderson W.W."/>
            <person name="Aquadro C.F."/>
            <person name="Ardell D.H."/>
            <person name="Arguello R."/>
            <person name="Artieri C.G."/>
            <person name="Barbash D.A."/>
            <person name="Barker D."/>
            <person name="Barsanti P."/>
            <person name="Batterham P."/>
            <person name="Batzoglou S."/>
            <person name="Begun D."/>
            <person name="Bhutkar A."/>
            <person name="Blanco E."/>
            <person name="Bosak S.A."/>
            <person name="Bradley R.K."/>
            <person name="Brand A.D."/>
            <person name="Brent M.R."/>
            <person name="Brooks A.N."/>
            <person name="Brown R.H."/>
            <person name="Butlin R.K."/>
            <person name="Caggese C."/>
            <person name="Calvi B.R."/>
            <person name="Bernardo de Carvalho A."/>
            <person name="Caspi A."/>
            <person name="Castrezana S."/>
            <person name="Celniker S.E."/>
            <person name="Chang J.L."/>
            <person name="Chapple C."/>
            <person name="Chatterji S."/>
            <person name="Chinwalla A."/>
            <person name="Civetta A."/>
            <person name="Clifton S.W."/>
            <person name="Comeron J.M."/>
            <person name="Costello J.C."/>
            <person name="Coyne J.A."/>
            <person name="Daub J."/>
            <person name="David R.G."/>
            <person name="Delcher A.L."/>
            <person name="Delehaunty K."/>
            <person name="Do C.B."/>
            <person name="Ebling H."/>
            <person name="Edwards K."/>
            <person name="Eickbush T."/>
            <person name="Evans J.D."/>
            <person name="Filipski A."/>
            <person name="Findeiss S."/>
            <person name="Freyhult E."/>
            <person name="Fulton L."/>
            <person name="Fulton R."/>
            <person name="Garcia A.C."/>
            <person name="Gardiner A."/>
            <person name="Garfield D.A."/>
            <person name="Garvin B.E."/>
            <person name="Gibson G."/>
            <person name="Gilbert D."/>
            <person name="Gnerre S."/>
            <person name="Godfrey J."/>
            <person name="Good R."/>
            <person name="Gotea V."/>
            <person name="Gravely B."/>
            <person name="Greenberg A.J."/>
            <person name="Griffiths-Jones S."/>
            <person name="Gross S."/>
            <person name="Guigo R."/>
            <person name="Gustafson E.A."/>
            <person name="Haerty W."/>
            <person name="Hahn M.W."/>
            <person name="Halligan D.L."/>
            <person name="Halpern A.L."/>
            <person name="Halter G.M."/>
            <person name="Han M.V."/>
            <person name="Heger A."/>
            <person name="Hillier L."/>
            <person name="Hinrichs A.S."/>
            <person name="Holmes I."/>
            <person name="Hoskins R.A."/>
            <person name="Hubisz M.J."/>
            <person name="Hultmark D."/>
            <person name="Huntley M.A."/>
            <person name="Jaffe D.B."/>
            <person name="Jagadeeshan S."/>
            <person name="Jeck W.R."/>
            <person name="Johnson J."/>
            <person name="Jones C.D."/>
            <person name="Jordan W.C."/>
            <person name="Karpen G.H."/>
            <person name="Kataoka E."/>
            <person name="Keightley P.D."/>
            <person name="Kheradpour P."/>
            <person name="Kirkness E.F."/>
            <person name="Koerich L.B."/>
            <person name="Kristiansen K."/>
            <person name="Kudrna D."/>
            <person name="Kulathinal R.J."/>
            <person name="Kumar S."/>
            <person name="Kwok R."/>
            <person name="Lander E."/>
            <person name="Langley C.H."/>
            <person name="Lapoint R."/>
            <person name="Lazzaro B.P."/>
            <person name="Lee S.J."/>
            <person name="Levesque L."/>
            <person name="Li R."/>
            <person name="Lin C.F."/>
            <person name="Lin M.F."/>
            <person name="Lindblad-Toh K."/>
            <person name="Llopart A."/>
            <person name="Long M."/>
            <person name="Low L."/>
            <person name="Lozovsky E."/>
            <person name="Lu J."/>
            <person name="Luo M."/>
            <person name="Machado C.A."/>
            <person name="Makalowski W."/>
            <person name="Marzo M."/>
            <person name="Matsuda M."/>
            <person name="Matzkin L."/>
            <person name="McAllister B."/>
            <person name="McBride C.S."/>
            <person name="McKernan B."/>
            <person name="McKernan K."/>
            <person name="Mendez-Lago M."/>
            <person name="Minx P."/>
            <person name="Mollenhauer M.U."/>
            <person name="Montooth K."/>
            <person name="Mount S.M."/>
            <person name="Mu X."/>
            <person name="Myers E."/>
            <person name="Negre B."/>
            <person name="Newfeld S."/>
            <person name="Nielsen R."/>
            <person name="Noor M.A."/>
            <person name="O'Grady P."/>
            <person name="Pachter L."/>
            <person name="Papaceit M."/>
            <person name="Parisi M.J."/>
            <person name="Parisi M."/>
            <person name="Parts L."/>
            <person name="Pedersen J.S."/>
            <person name="Pesole G."/>
            <person name="Phillippy A.M."/>
            <person name="Ponting C.P."/>
            <person name="Pop M."/>
            <person name="Porcelli D."/>
            <person name="Powell J.R."/>
            <person name="Prohaska S."/>
            <person name="Pruitt K."/>
            <person name="Puig M."/>
            <person name="Quesneville H."/>
            <person name="Ram K.R."/>
            <person name="Rand D."/>
            <person name="Rasmussen M.D."/>
            <person name="Reed L.K."/>
            <person name="Reenan R."/>
            <person name="Reily A."/>
            <person name="Remington K.A."/>
            <person name="Rieger T.T."/>
            <person name="Ritchie M.G."/>
            <person name="Robin C."/>
            <person name="Rogers Y.H."/>
            <person name="Rohde C."/>
            <person name="Rozas J."/>
            <person name="Rubenfield M.J."/>
            <person name="Ruiz A."/>
            <person name="Russo S."/>
            <person name="Salzberg S.L."/>
            <person name="Sanchez-Gracia A."/>
            <person name="Saranga D.J."/>
            <person name="Sato H."/>
            <person name="Schaeffer S.W."/>
            <person name="Schatz M.C."/>
            <person name="Schlenke T."/>
            <person name="Schwartz R."/>
            <person name="Segarra C."/>
            <person name="Singh R.S."/>
            <person name="Sirot L."/>
            <person name="Sirota M."/>
            <person name="Sisneros N.B."/>
            <person name="Smith C.D."/>
            <person name="Smith T.F."/>
            <person name="Spieth J."/>
            <person name="Stage D.E."/>
            <person name="Stark A."/>
            <person name="Stephan W."/>
            <person name="Strausberg R.L."/>
            <person name="Strempel S."/>
            <person name="Sturgill D."/>
            <person name="Sutton G."/>
            <person name="Sutton G.G."/>
            <person name="Tao W."/>
            <person name="Teichmann S."/>
            <person name="Tobari Y.N."/>
            <person name="Tomimura Y."/>
            <person name="Tsolas J.M."/>
            <person name="Valente V.L."/>
            <person name="Venter E."/>
            <person name="Venter J.C."/>
            <person name="Vicario S."/>
            <person name="Vieira F.G."/>
            <person name="Vilella A.J."/>
            <person name="Villasante A."/>
            <person name="Walenz B."/>
            <person name="Wang J."/>
            <person name="Wasserman M."/>
            <person name="Watts T."/>
            <person name="Wilson D."/>
            <person name="Wilson R.K."/>
            <person name="Wing R.A."/>
            <person name="Wolfner M.F."/>
            <person name="Wong A."/>
            <person name="Wong G.K."/>
            <person name="Wu C.I."/>
            <person name="Wu G."/>
            <person name="Yamamoto D."/>
            <person name="Yang H.P."/>
            <person name="Yang S.P."/>
            <person name="Yorke J.A."/>
            <person name="Yoshida K."/>
            <person name="Zdobnov E."/>
            <person name="Zhang P."/>
            <person name="Zhang Y."/>
            <person name="Zimin A.V."/>
            <person name="Baldwin J."/>
            <person name="Abdouelleil A."/>
            <person name="Abdulkadir J."/>
            <person name="Abebe A."/>
            <person name="Abera B."/>
            <person name="Abreu J."/>
            <person name="Acer S.C."/>
            <person name="Aftuck L."/>
            <person name="Alexander A."/>
            <person name="An P."/>
            <person name="Anderson E."/>
            <person name="Anderson S."/>
            <person name="Arachi H."/>
            <person name="Azer M."/>
            <person name="Bachantsang P."/>
            <person name="Barry A."/>
            <person name="Bayul T."/>
            <person name="Berlin A."/>
            <person name="Bessette D."/>
            <person name="Bloom T."/>
            <person name="Blye J."/>
            <person name="Boguslavskiy L."/>
            <person name="Bonnet C."/>
            <person name="Boukhgalter B."/>
            <person name="Bourzgui I."/>
            <person name="Brown A."/>
            <person name="Cahill P."/>
            <person name="Channer S."/>
            <person name="Cheshatsang Y."/>
            <person name="Chuda L."/>
            <person name="Citroen M."/>
            <person name="Collymore A."/>
            <person name="Cooke P."/>
            <person name="Costello M."/>
            <person name="D'Aco K."/>
            <person name="Daza R."/>
            <person name="De Haan G."/>
            <person name="DeGray S."/>
            <person name="DeMaso C."/>
            <person name="Dhargay N."/>
            <person name="Dooley K."/>
            <person name="Dooley E."/>
            <person name="Doricent M."/>
            <person name="Dorje P."/>
            <person name="Dorjee K."/>
            <person name="Dupes A."/>
            <person name="Elong R."/>
            <person name="Falk J."/>
            <person name="Farina A."/>
            <person name="Faro S."/>
            <person name="Ferguson D."/>
            <person name="Fisher S."/>
            <person name="Foley C.D."/>
            <person name="Franke A."/>
            <person name="Friedrich D."/>
            <person name="Gadbois L."/>
            <person name="Gearin G."/>
            <person name="Gearin C.R."/>
            <person name="Giannoukos G."/>
            <person name="Goode T."/>
            <person name="Graham J."/>
            <person name="Grandbois E."/>
            <person name="Grewal S."/>
            <person name="Gyaltsen K."/>
            <person name="Hafez N."/>
            <person name="Hagos B."/>
            <person name="Hall J."/>
            <person name="Henson C."/>
            <person name="Hollinger A."/>
            <person name="Honan T."/>
            <person name="Huard M.D."/>
            <person name="Hughes L."/>
            <person name="Hurhula B."/>
            <person name="Husby M.E."/>
            <person name="Kamat A."/>
            <person name="Kanga B."/>
            <person name="Kashin S."/>
            <person name="Khazanovich D."/>
            <person name="Kisner P."/>
            <person name="Lance K."/>
            <person name="Lara M."/>
            <person name="Lee W."/>
            <person name="Lennon N."/>
            <person name="Letendre F."/>
            <person name="LeVine R."/>
            <person name="Lipovsky A."/>
            <person name="Liu X."/>
            <person name="Liu J."/>
            <person name="Liu S."/>
            <person name="Lokyitsang T."/>
            <person name="Lokyitsang Y."/>
            <person name="Lubonja R."/>
            <person name="Lui A."/>
            <person name="MacDonald P."/>
            <person name="Magnisalis V."/>
            <person name="Maru K."/>
            <person name="Matthews C."/>
            <person name="McCusker W."/>
            <person name="McDonough S."/>
            <person name="Mehta T."/>
            <person name="Meldrim J."/>
            <person name="Meneus L."/>
            <person name="Mihai O."/>
            <person name="Mihalev A."/>
            <person name="Mihova T."/>
            <person name="Mittelman R."/>
            <person name="Mlenga V."/>
            <person name="Montmayeur A."/>
            <person name="Mulrain L."/>
            <person name="Navidi A."/>
            <person name="Naylor J."/>
            <person name="Negash T."/>
            <person name="Nguyen T."/>
            <person name="Nguyen N."/>
            <person name="Nicol R."/>
            <person name="Norbu C."/>
            <person name="Norbu N."/>
            <person name="Novod N."/>
            <person name="O'Neill B."/>
            <person name="Osman S."/>
            <person name="Markiewicz E."/>
            <person name="Oyono O.L."/>
            <person name="Patti C."/>
            <person name="Phunkhang P."/>
            <person name="Pierre F."/>
            <person name="Priest M."/>
            <person name="Raghuraman S."/>
            <person name="Rege F."/>
            <person name="Reyes R."/>
            <person name="Rise C."/>
            <person name="Rogov P."/>
            <person name="Ross K."/>
            <person name="Ryan E."/>
            <person name="Settipalli S."/>
            <person name="Shea T."/>
            <person name="Sherpa N."/>
            <person name="Shi L."/>
            <person name="Shih D."/>
            <person name="Sparrow T."/>
            <person name="Spaulding J."/>
            <person name="Stalker J."/>
            <person name="Stange-Thomann N."/>
            <person name="Stavropoulos S."/>
            <person name="Stone C."/>
            <person name="Strader C."/>
            <person name="Tesfaye S."/>
            <person name="Thomson T."/>
            <person name="Thoulutsang Y."/>
            <person name="Thoulutsang D."/>
            <person name="Topham K."/>
            <person name="Topping I."/>
            <person name="Tsamla T."/>
            <person name="Vassiliev H."/>
            <person name="Vo A."/>
            <person name="Wangchuk T."/>
            <person name="Wangdi T."/>
            <person name="Weiand M."/>
            <person name="Wilkinson J."/>
            <person name="Wilson A."/>
            <person name="Yadav S."/>
            <person name="Young G."/>
            <person name="Yu Q."/>
            <person name="Zembek L."/>
            <person name="Zhong D."/>
            <person name="Zimmer A."/>
            <person name="Zwirko Z."/>
            <person name="Jaffe D.B."/>
            <person name="Alvarez P."/>
            <person name="Brockman W."/>
            <person name="Butler J."/>
            <person name="Chin C."/>
            <person name="Gnerre S."/>
            <person name="Grabherr M."/>
            <person name="Kleber M."/>
            <person name="Mauceli E."/>
            <person name="MacCallum I."/>
        </authorList>
    </citation>
    <scope>NUCLEOTIDE SEQUENCE [LARGE SCALE GENOMIC DNA]</scope>
    <source>
        <strain evidence="3">Tucson 15287-2541.00</strain>
    </source>
</reference>
<dbReference type="OrthoDB" id="1933874at2759"/>
<feature type="region of interest" description="Disordered" evidence="1">
    <location>
        <begin position="44"/>
        <end position="70"/>
    </location>
</feature>
<keyword evidence="3" id="KW-1185">Reference proteome</keyword>
<dbReference type="OMA" id="PCIKEPY"/>
<gene>
    <name evidence="2" type="primary">Dgri\GH19705</name>
    <name evidence="2" type="ORF">Dgri_GH19705</name>
</gene>
<evidence type="ECO:0000313" key="2">
    <source>
        <dbReference type="EMBL" id="EDV91625.1"/>
    </source>
</evidence>
<evidence type="ECO:0000256" key="1">
    <source>
        <dbReference type="SAM" id="MobiDB-lite"/>
    </source>
</evidence>
<evidence type="ECO:0000313" key="3">
    <source>
        <dbReference type="Proteomes" id="UP000001070"/>
    </source>
</evidence>
<dbReference type="EMBL" id="CH916384">
    <property type="protein sequence ID" value="EDV91625.1"/>
    <property type="molecule type" value="Genomic_DNA"/>
</dbReference>
<dbReference type="HOGENOM" id="CLU_140575_0_0_1"/>
<dbReference type="FunCoup" id="B4K023">
    <property type="interactions" value="66"/>
</dbReference>
<feature type="region of interest" description="Disordered" evidence="1">
    <location>
        <begin position="1"/>
        <end position="32"/>
    </location>
</feature>
<feature type="region of interest" description="Disordered" evidence="1">
    <location>
        <begin position="98"/>
        <end position="159"/>
    </location>
</feature>
<organism evidence="3">
    <name type="scientific">Drosophila grimshawi</name>
    <name type="common">Hawaiian fruit fly</name>
    <name type="synonym">Idiomyia grimshawi</name>
    <dbReference type="NCBI Taxonomy" id="7222"/>
    <lineage>
        <taxon>Eukaryota</taxon>
        <taxon>Metazoa</taxon>
        <taxon>Ecdysozoa</taxon>
        <taxon>Arthropoda</taxon>
        <taxon>Hexapoda</taxon>
        <taxon>Insecta</taxon>
        <taxon>Pterygota</taxon>
        <taxon>Neoptera</taxon>
        <taxon>Endopterygota</taxon>
        <taxon>Diptera</taxon>
        <taxon>Brachycera</taxon>
        <taxon>Muscomorpha</taxon>
        <taxon>Ephydroidea</taxon>
        <taxon>Drosophilidae</taxon>
        <taxon>Drosophila</taxon>
        <taxon>Hawaiian Drosophila</taxon>
    </lineage>
</organism>
<feature type="compositionally biased region" description="Basic residues" evidence="1">
    <location>
        <begin position="1"/>
        <end position="10"/>
    </location>
</feature>
<sequence length="159" mass="17016">MPPKRARKAAPRPLPANGEESKTLDPTNPNAGQQFQLQLQLNAQGAPRRGAFELSFGPNPTAVASEQRPLWSGLKRTPRAQKFPDVDDIYQQIVEILNELSGKGNKRKRTSQSPSTSASPSPSATSPASSSKRSEPAADTEHQAPTSSKRSKSSTAKAS</sequence>
<dbReference type="Proteomes" id="UP000001070">
    <property type="component" value="Unassembled WGS sequence"/>
</dbReference>
<feature type="compositionally biased region" description="Basic and acidic residues" evidence="1">
    <location>
        <begin position="132"/>
        <end position="142"/>
    </location>
</feature>
<dbReference type="eggNOG" id="ENOG502R8DX">
    <property type="taxonomic scope" value="Eukaryota"/>
</dbReference>